<dbReference type="InterPro" id="IPR012902">
    <property type="entry name" value="N_methyl_site"/>
</dbReference>
<dbReference type="Proteomes" id="UP000076023">
    <property type="component" value="Unassembled WGS sequence"/>
</dbReference>
<proteinExistence type="predicted"/>
<dbReference type="NCBIfam" id="TIGR02532">
    <property type="entry name" value="IV_pilin_GFxxxE"/>
    <property type="match status" value="1"/>
</dbReference>
<accession>A0A146G7A1</accession>
<feature type="coiled-coil region" evidence="1">
    <location>
        <begin position="330"/>
        <end position="357"/>
    </location>
</feature>
<dbReference type="AlphaFoldDB" id="A0A146G7A1"/>
<protein>
    <submittedName>
        <fullName evidence="3">Verru_Chthon cassette protein C</fullName>
    </submittedName>
</protein>
<gene>
    <name evidence="3" type="ORF">TSACC_22012</name>
</gene>
<dbReference type="STRING" id="690879.TSACC_22012"/>
<keyword evidence="4" id="KW-1185">Reference proteome</keyword>
<comment type="caution">
    <text evidence="3">The sequence shown here is derived from an EMBL/GenBank/DDBJ whole genome shotgun (WGS) entry which is preliminary data.</text>
</comment>
<dbReference type="PROSITE" id="PS00409">
    <property type="entry name" value="PROKAR_NTER_METHYL"/>
    <property type="match status" value="1"/>
</dbReference>
<evidence type="ECO:0000313" key="4">
    <source>
        <dbReference type="Proteomes" id="UP000076023"/>
    </source>
</evidence>
<dbReference type="EMBL" id="BDCO01000002">
    <property type="protein sequence ID" value="GAT33595.1"/>
    <property type="molecule type" value="Genomic_DNA"/>
</dbReference>
<evidence type="ECO:0000313" key="3">
    <source>
        <dbReference type="EMBL" id="GAT33595.1"/>
    </source>
</evidence>
<keyword evidence="2" id="KW-0472">Membrane</keyword>
<organism evidence="3 4">
    <name type="scientific">Terrimicrobium sacchariphilum</name>
    <dbReference type="NCBI Taxonomy" id="690879"/>
    <lineage>
        <taxon>Bacteria</taxon>
        <taxon>Pseudomonadati</taxon>
        <taxon>Verrucomicrobiota</taxon>
        <taxon>Terrimicrobiia</taxon>
        <taxon>Terrimicrobiales</taxon>
        <taxon>Terrimicrobiaceae</taxon>
        <taxon>Terrimicrobium</taxon>
    </lineage>
</organism>
<name>A0A146G7A1_TERSA</name>
<dbReference type="InParanoid" id="A0A146G7A1"/>
<evidence type="ECO:0000256" key="2">
    <source>
        <dbReference type="SAM" id="Phobius"/>
    </source>
</evidence>
<reference evidence="4" key="1">
    <citation type="journal article" date="2017" name="Genome Announc.">
        <title>Draft Genome Sequence of Terrimicrobium sacchariphilum NM-5T, a Facultative Anaerobic Soil Bacterium of the Class Spartobacteria.</title>
        <authorList>
            <person name="Qiu Y.L."/>
            <person name="Tourlousse D.M."/>
            <person name="Matsuura N."/>
            <person name="Ohashi A."/>
            <person name="Sekiguchi Y."/>
        </authorList>
    </citation>
    <scope>NUCLEOTIDE SEQUENCE [LARGE SCALE GENOMIC DNA]</scope>
    <source>
        <strain evidence="4">NM-5</strain>
    </source>
</reference>
<sequence>MNDSWIPANEAGRAKAMDQALVTTDELPTMLTRLDRRGRRSLRGFSLLEMLAASAVFLLLIGLVLKMTQATADSWSSSTGKTEGFRDARAAFATITKAVSQATLNPYFDYADAGGNFRDQVSSASFTPTQYIRRSDLQFITGKSLVDAGVQNPVSHAIFFLAPLGYSLEANYRNMDGFLNACGFYVFYGEDPAMPARLSGAIPASRNRFRLMQFLQPTENLSIYDVSVTGGSANWRNTKWFGSALARNSAPVSQLAENVVALVIRPKASDADEAKATATLAPDYEYDSRDPASAESVNQLPPVVEIVMVVIDDTSAQRLGNETTPPNLGLNNLFQDASRLDADLSELEKNLGAINGNAAGNKIPLRYQIFRTEVALRSAKWSSQ</sequence>
<dbReference type="InterPro" id="IPR019839">
    <property type="entry name" value="Verru/Chthon_C"/>
</dbReference>
<keyword evidence="1" id="KW-0175">Coiled coil</keyword>
<keyword evidence="2" id="KW-0812">Transmembrane</keyword>
<evidence type="ECO:0000256" key="1">
    <source>
        <dbReference type="SAM" id="Coils"/>
    </source>
</evidence>
<feature type="transmembrane region" description="Helical" evidence="2">
    <location>
        <begin position="45"/>
        <end position="65"/>
    </location>
</feature>
<keyword evidence="2" id="KW-1133">Transmembrane helix</keyword>
<dbReference type="OrthoDB" id="180984at2"/>
<dbReference type="NCBIfam" id="TIGR02599">
    <property type="entry name" value="Verru_Chthon cassette protein C"/>
    <property type="match status" value="1"/>
</dbReference>